<name>A0A370DXS2_9GAMM</name>
<evidence type="ECO:0000313" key="2">
    <source>
        <dbReference type="EMBL" id="RDH90931.1"/>
    </source>
</evidence>
<dbReference type="Pfam" id="PF07929">
    <property type="entry name" value="PRiA4_ORF3"/>
    <property type="match status" value="1"/>
</dbReference>
<sequence length="198" mass="22945">MKKVSQIGPQSLLQLRIELEHSNPSIWRSVLVPGNITLVKLHRVIQEVMGWYDYHLHEFIIDHRHYGIVDPNDPNWGLAPKLINEKRKNLVKVLGQKKLFEYIYDYGDNWRHTITLENTLPLTSARSSVVCIGGEMACPPEDVGGLGGYFEFLEAMTDPQHEEHESVMQWWGEAFDPRAFEIILVNEKLKQIKLPDYP</sequence>
<dbReference type="SUPFAM" id="SSF159941">
    <property type="entry name" value="MM3350-like"/>
    <property type="match status" value="1"/>
</dbReference>
<comment type="caution">
    <text evidence="2">The sequence shown here is derived from an EMBL/GenBank/DDBJ whole genome shotgun (WGS) entry which is preliminary data.</text>
</comment>
<accession>A0A370DXS2</accession>
<organism evidence="2 3">
    <name type="scientific">endosymbiont of Lamellibrachia luymesi</name>
    <dbReference type="NCBI Taxonomy" id="2200907"/>
    <lineage>
        <taxon>Bacteria</taxon>
        <taxon>Pseudomonadati</taxon>
        <taxon>Pseudomonadota</taxon>
        <taxon>Gammaproteobacteria</taxon>
        <taxon>sulfur-oxidizing symbionts</taxon>
    </lineage>
</organism>
<feature type="domain" description="Plasmid pRiA4b Orf3-like" evidence="1">
    <location>
        <begin position="13"/>
        <end position="181"/>
    </location>
</feature>
<dbReference type="PANTHER" id="PTHR41878:SF1">
    <property type="entry name" value="TNPR PROTEIN"/>
    <property type="match status" value="1"/>
</dbReference>
<protein>
    <recommendedName>
        <fullName evidence="1">Plasmid pRiA4b Orf3-like domain-containing protein</fullName>
    </recommendedName>
</protein>
<evidence type="ECO:0000259" key="1">
    <source>
        <dbReference type="Pfam" id="PF07929"/>
    </source>
</evidence>
<dbReference type="InterPro" id="IPR024047">
    <property type="entry name" value="MM3350-like_sf"/>
</dbReference>
<dbReference type="Gene3D" id="3.10.290.30">
    <property type="entry name" value="MM3350-like"/>
    <property type="match status" value="1"/>
</dbReference>
<dbReference type="EMBL" id="QFXD01000144">
    <property type="protein sequence ID" value="RDH90931.1"/>
    <property type="molecule type" value="Genomic_DNA"/>
</dbReference>
<reference evidence="2 3" key="1">
    <citation type="journal article" date="2018" name="ISME J.">
        <title>Endosymbiont genomes yield clues of tubeworm success.</title>
        <authorList>
            <person name="Li Y."/>
            <person name="Liles M.R."/>
            <person name="Halanych K.M."/>
        </authorList>
    </citation>
    <scope>NUCLEOTIDE SEQUENCE [LARGE SCALE GENOMIC DNA]</scope>
    <source>
        <strain evidence="2">A1422</strain>
    </source>
</reference>
<dbReference type="InterPro" id="IPR012912">
    <property type="entry name" value="Plasmid_pRiA4b_Orf3-like"/>
</dbReference>
<proteinExistence type="predicted"/>
<evidence type="ECO:0000313" key="3">
    <source>
        <dbReference type="Proteomes" id="UP000255508"/>
    </source>
</evidence>
<dbReference type="PANTHER" id="PTHR41878">
    <property type="entry name" value="LEXA REPRESSOR-RELATED"/>
    <property type="match status" value="1"/>
</dbReference>
<gene>
    <name evidence="2" type="ORF">DIZ79_07740</name>
</gene>
<dbReference type="AlphaFoldDB" id="A0A370DXS2"/>
<dbReference type="Proteomes" id="UP000255508">
    <property type="component" value="Unassembled WGS sequence"/>
</dbReference>